<feature type="transmembrane region" description="Helical" evidence="1">
    <location>
        <begin position="37"/>
        <end position="60"/>
    </location>
</feature>
<comment type="caution">
    <text evidence="3">The sequence shown here is derived from an EMBL/GenBank/DDBJ whole genome shotgun (WGS) entry which is preliminary data.</text>
</comment>
<name>A0A9Q4B396_SALAG</name>
<reference evidence="3" key="1">
    <citation type="submission" date="2020-06" db="EMBL/GenBank/DDBJ databases">
        <title>Insight into the genomes of haloalkaliphilic bacilli from Kenyan soda lakes.</title>
        <authorList>
            <person name="Mwirichia R."/>
            <person name="Villamizar G.C."/>
            <person name="Poehlein A."/>
            <person name="Mugweru J."/>
            <person name="Kipnyargis A."/>
            <person name="Kiplimo D."/>
            <person name="Orwa P."/>
            <person name="Daniel R."/>
        </authorList>
    </citation>
    <scope>NUCLEOTIDE SEQUENCE</scope>
    <source>
        <strain evidence="3">B1096_S55</strain>
    </source>
</reference>
<feature type="transmembrane region" description="Helical" evidence="1">
    <location>
        <begin position="80"/>
        <end position="100"/>
    </location>
</feature>
<dbReference type="Proteomes" id="UP001057753">
    <property type="component" value="Unassembled WGS sequence"/>
</dbReference>
<keyword evidence="3" id="KW-0406">Ion transport</keyword>
<keyword evidence="1" id="KW-1133">Transmembrane helix</keyword>
<feature type="transmembrane region" description="Helical" evidence="1">
    <location>
        <begin position="6"/>
        <end position="25"/>
    </location>
</feature>
<dbReference type="RefSeq" id="WP_257821624.1">
    <property type="nucleotide sequence ID" value="NZ_JABXYM010000001.1"/>
</dbReference>
<dbReference type="SUPFAM" id="SSF81324">
    <property type="entry name" value="Voltage-gated potassium channels"/>
    <property type="match status" value="1"/>
</dbReference>
<feature type="transmembrane region" description="Helical" evidence="1">
    <location>
        <begin position="112"/>
        <end position="135"/>
    </location>
</feature>
<evidence type="ECO:0000259" key="2">
    <source>
        <dbReference type="Pfam" id="PF07885"/>
    </source>
</evidence>
<keyword evidence="3" id="KW-0407">Ion channel</keyword>
<dbReference type="EMBL" id="JABXYM010000001">
    <property type="protein sequence ID" value="MCR6097197.1"/>
    <property type="molecule type" value="Genomic_DNA"/>
</dbReference>
<keyword evidence="1" id="KW-0812">Transmembrane</keyword>
<sequence length="146" mass="16237">MVNLLIIIIMISSFVGVVASMHLLIQKQPRIERRLSVKHFLVLIMVYLNVTVGFGVVYIALELLGVQVIKEGTKMPGESLFHLIEDALYFSAVTLLTVGYGDIIPQGIGRWIAILQALIGYLLPAAFVVTSFVTYDDVGRKRSHHL</sequence>
<accession>A0A9Q4B396</accession>
<keyword evidence="4" id="KW-1185">Reference proteome</keyword>
<gene>
    <name evidence="3" type="ORF">HXA33_11650</name>
</gene>
<keyword evidence="1" id="KW-0472">Membrane</keyword>
<dbReference type="GO" id="GO:0034220">
    <property type="term" value="P:monoatomic ion transmembrane transport"/>
    <property type="evidence" value="ECO:0007669"/>
    <property type="project" value="UniProtKB-KW"/>
</dbReference>
<evidence type="ECO:0000313" key="4">
    <source>
        <dbReference type="Proteomes" id="UP001057753"/>
    </source>
</evidence>
<evidence type="ECO:0000313" key="3">
    <source>
        <dbReference type="EMBL" id="MCR6097197.1"/>
    </source>
</evidence>
<dbReference type="Gene3D" id="1.10.287.70">
    <property type="match status" value="1"/>
</dbReference>
<dbReference type="InterPro" id="IPR013099">
    <property type="entry name" value="K_chnl_dom"/>
</dbReference>
<protein>
    <submittedName>
        <fullName evidence="3">Two pore domain potassium channel family protein</fullName>
    </submittedName>
</protein>
<proteinExistence type="predicted"/>
<feature type="domain" description="Potassium channel" evidence="2">
    <location>
        <begin position="85"/>
        <end position="130"/>
    </location>
</feature>
<evidence type="ECO:0000256" key="1">
    <source>
        <dbReference type="SAM" id="Phobius"/>
    </source>
</evidence>
<dbReference type="Pfam" id="PF07885">
    <property type="entry name" value="Ion_trans_2"/>
    <property type="match status" value="1"/>
</dbReference>
<organism evidence="3 4">
    <name type="scientific">Salipaludibacillus agaradhaerens</name>
    <name type="common">Bacillus agaradhaerens</name>
    <dbReference type="NCBI Taxonomy" id="76935"/>
    <lineage>
        <taxon>Bacteria</taxon>
        <taxon>Bacillati</taxon>
        <taxon>Bacillota</taxon>
        <taxon>Bacilli</taxon>
        <taxon>Bacillales</taxon>
        <taxon>Bacillaceae</taxon>
    </lineage>
</organism>
<dbReference type="AlphaFoldDB" id="A0A9Q4B396"/>
<keyword evidence="3" id="KW-0813">Transport</keyword>